<keyword evidence="3" id="KW-1185">Reference proteome</keyword>
<accession>A0A545U0D2</accession>
<dbReference type="InterPro" id="IPR029062">
    <property type="entry name" value="Class_I_gatase-like"/>
</dbReference>
<dbReference type="OrthoDB" id="9813383at2"/>
<gene>
    <name evidence="2" type="ORF">FLL46_24465</name>
</gene>
<organism evidence="2 3">
    <name type="scientific">Aliikangiella coralliicola</name>
    <dbReference type="NCBI Taxonomy" id="2592383"/>
    <lineage>
        <taxon>Bacteria</taxon>
        <taxon>Pseudomonadati</taxon>
        <taxon>Pseudomonadota</taxon>
        <taxon>Gammaproteobacteria</taxon>
        <taxon>Oceanospirillales</taxon>
        <taxon>Pleioneaceae</taxon>
        <taxon>Aliikangiella</taxon>
    </lineage>
</organism>
<name>A0A545U0D2_9GAMM</name>
<evidence type="ECO:0000313" key="2">
    <source>
        <dbReference type="EMBL" id="TQV82927.1"/>
    </source>
</evidence>
<feature type="domain" description="Glutamine amidotransferase" evidence="1">
    <location>
        <begin position="22"/>
        <end position="182"/>
    </location>
</feature>
<dbReference type="PROSITE" id="PS51273">
    <property type="entry name" value="GATASE_TYPE_1"/>
    <property type="match status" value="1"/>
</dbReference>
<dbReference type="Gene3D" id="3.40.50.880">
    <property type="match status" value="1"/>
</dbReference>
<dbReference type="GO" id="GO:0016740">
    <property type="term" value="F:transferase activity"/>
    <property type="evidence" value="ECO:0007669"/>
    <property type="project" value="UniProtKB-KW"/>
</dbReference>
<dbReference type="CDD" id="cd01741">
    <property type="entry name" value="GATase1_1"/>
    <property type="match status" value="1"/>
</dbReference>
<reference evidence="2 3" key="1">
    <citation type="submission" date="2019-07" db="EMBL/GenBank/DDBJ databases">
        <title>Draft genome for Aliikangiella sp. M105.</title>
        <authorList>
            <person name="Wang G."/>
        </authorList>
    </citation>
    <scope>NUCLEOTIDE SEQUENCE [LARGE SCALE GENOMIC DNA]</scope>
    <source>
        <strain evidence="2 3">M105</strain>
    </source>
</reference>
<evidence type="ECO:0000313" key="3">
    <source>
        <dbReference type="Proteomes" id="UP000315439"/>
    </source>
</evidence>
<dbReference type="PANTHER" id="PTHR42695:SF5">
    <property type="entry name" value="GLUTAMINE AMIDOTRANSFERASE YLR126C-RELATED"/>
    <property type="match status" value="1"/>
</dbReference>
<dbReference type="AlphaFoldDB" id="A0A545U0D2"/>
<dbReference type="FunFam" id="3.40.50.880:FF:000033">
    <property type="entry name" value="Glutamine amidotransferase class-I"/>
    <property type="match status" value="1"/>
</dbReference>
<dbReference type="SUPFAM" id="SSF52317">
    <property type="entry name" value="Class I glutamine amidotransferase-like"/>
    <property type="match status" value="1"/>
</dbReference>
<comment type="caution">
    <text evidence="2">The sequence shown here is derived from an EMBL/GenBank/DDBJ whole genome shotgun (WGS) entry which is preliminary data.</text>
</comment>
<protein>
    <submittedName>
        <fullName evidence="2">Amidotransferase</fullName>
    </submittedName>
</protein>
<keyword evidence="2" id="KW-0808">Transferase</keyword>
<dbReference type="RefSeq" id="WP_142934672.1">
    <property type="nucleotide sequence ID" value="NZ_ML660171.1"/>
</dbReference>
<dbReference type="InterPro" id="IPR017926">
    <property type="entry name" value="GATASE"/>
</dbReference>
<dbReference type="Proteomes" id="UP000315439">
    <property type="component" value="Unassembled WGS sequence"/>
</dbReference>
<dbReference type="Pfam" id="PF00117">
    <property type="entry name" value="GATase"/>
    <property type="match status" value="1"/>
</dbReference>
<dbReference type="InterPro" id="IPR044992">
    <property type="entry name" value="ChyE-like"/>
</dbReference>
<evidence type="ECO:0000259" key="1">
    <source>
        <dbReference type="Pfam" id="PF00117"/>
    </source>
</evidence>
<dbReference type="GO" id="GO:0005829">
    <property type="term" value="C:cytosol"/>
    <property type="evidence" value="ECO:0007669"/>
    <property type="project" value="TreeGrafter"/>
</dbReference>
<dbReference type="EMBL" id="VIKS01000015">
    <property type="protein sequence ID" value="TQV82927.1"/>
    <property type="molecule type" value="Genomic_DNA"/>
</dbReference>
<sequence>MAKIMVFQHVPYEPLGTLDPLIRSQRHRIRYVNFGRNPDAQPSIEGYDALIILGGPMNIGQEAEYPHLDVEKQVIREAIEQNIPILGICLGAQLIAAALGAEVYRAKQSEIGWYKMLPTIAGRDDSVTQAFGEQENIFQWHGYTFDLPKDAELLIQGEEIVNQAYRVKDNVYGFQFHLEASSALIQRWLNLPVHQRELGLDKSQDRIAQIKQQTENEIARSLSLSEKVFGAFLAKLPKVNEKHCFNHRHF</sequence>
<proteinExistence type="predicted"/>
<dbReference type="PANTHER" id="PTHR42695">
    <property type="entry name" value="GLUTAMINE AMIDOTRANSFERASE YLR126C-RELATED"/>
    <property type="match status" value="1"/>
</dbReference>